<dbReference type="CDD" id="cd00130">
    <property type="entry name" value="PAS"/>
    <property type="match status" value="2"/>
</dbReference>
<dbReference type="PROSITE" id="PS50888">
    <property type="entry name" value="BHLH"/>
    <property type="match status" value="1"/>
</dbReference>
<dbReference type="GO" id="GO:0003700">
    <property type="term" value="F:DNA-binding transcription factor activity"/>
    <property type="evidence" value="ECO:0007669"/>
    <property type="project" value="InterPro"/>
</dbReference>
<keyword evidence="6" id="KW-0175">Coiled coil</keyword>
<feature type="domain" description="PAS" evidence="8">
    <location>
        <begin position="91"/>
        <end position="155"/>
    </location>
</feature>
<name>A0A0A1XNH9_ZEUCU</name>
<reference evidence="10" key="2">
    <citation type="journal article" date="2015" name="Gigascience">
        <title>Reconstructing a comprehensive transcriptome assembly of a white-pupal translocated strain of the pest fruit fly Bactrocera cucurbitae.</title>
        <authorList>
            <person name="Sim S.B."/>
            <person name="Calla B."/>
            <person name="Hall B."/>
            <person name="DeRego T."/>
            <person name="Geib S.M."/>
        </authorList>
    </citation>
    <scope>NUCLEOTIDE SEQUENCE</scope>
</reference>
<dbReference type="InterPro" id="IPR036638">
    <property type="entry name" value="HLH_DNA-bd_sf"/>
</dbReference>
<dbReference type="Gene3D" id="4.10.280.10">
    <property type="entry name" value="Helix-loop-helix DNA-binding domain"/>
    <property type="match status" value="1"/>
</dbReference>
<evidence type="ECO:0000256" key="2">
    <source>
        <dbReference type="ARBA" id="ARBA00023015"/>
    </source>
</evidence>
<evidence type="ECO:0000256" key="3">
    <source>
        <dbReference type="ARBA" id="ARBA00023125"/>
    </source>
</evidence>
<dbReference type="PRINTS" id="PR00785">
    <property type="entry name" value="NCTRNSLOCATR"/>
</dbReference>
<keyword evidence="10" id="KW-0675">Receptor</keyword>
<feature type="domain" description="BHLH" evidence="9">
    <location>
        <begin position="20"/>
        <end position="73"/>
    </location>
</feature>
<feature type="compositionally biased region" description="Polar residues" evidence="7">
    <location>
        <begin position="575"/>
        <end position="585"/>
    </location>
</feature>
<gene>
    <name evidence="10" type="primary">Arntl</name>
    <name evidence="10" type="ORF">g.25125</name>
</gene>
<dbReference type="Pfam" id="PF14598">
    <property type="entry name" value="PAS_11"/>
    <property type="match status" value="1"/>
</dbReference>
<evidence type="ECO:0000259" key="9">
    <source>
        <dbReference type="PROSITE" id="PS50888"/>
    </source>
</evidence>
<evidence type="ECO:0000256" key="5">
    <source>
        <dbReference type="ARBA" id="ARBA00023242"/>
    </source>
</evidence>
<dbReference type="SMART" id="SM00091">
    <property type="entry name" value="PAS"/>
    <property type="match status" value="2"/>
</dbReference>
<feature type="region of interest" description="Disordered" evidence="7">
    <location>
        <begin position="1"/>
        <end position="31"/>
    </location>
</feature>
<feature type="region of interest" description="Disordered" evidence="7">
    <location>
        <begin position="516"/>
        <end position="557"/>
    </location>
</feature>
<dbReference type="AlphaFoldDB" id="A0A0A1XNH9"/>
<evidence type="ECO:0000256" key="1">
    <source>
        <dbReference type="ARBA" id="ARBA00022737"/>
    </source>
</evidence>
<feature type="compositionally biased region" description="Low complexity" evidence="7">
    <location>
        <begin position="531"/>
        <end position="541"/>
    </location>
</feature>
<dbReference type="PANTHER" id="PTHR23042">
    <property type="entry name" value="CIRCADIAN PROTEIN CLOCK/ARNT/BMAL/PAS"/>
    <property type="match status" value="1"/>
</dbReference>
<evidence type="ECO:0000256" key="6">
    <source>
        <dbReference type="SAM" id="Coils"/>
    </source>
</evidence>
<evidence type="ECO:0000256" key="7">
    <source>
        <dbReference type="SAM" id="MobiDB-lite"/>
    </source>
</evidence>
<dbReference type="SMART" id="SM00353">
    <property type="entry name" value="HLH"/>
    <property type="match status" value="1"/>
</dbReference>
<dbReference type="GO" id="GO:0045944">
    <property type="term" value="P:positive regulation of transcription by RNA polymerase II"/>
    <property type="evidence" value="ECO:0007669"/>
    <property type="project" value="UniProtKB-ARBA"/>
</dbReference>
<dbReference type="InterPro" id="IPR011598">
    <property type="entry name" value="bHLH_dom"/>
</dbReference>
<dbReference type="CDD" id="cd11391">
    <property type="entry name" value="bHLH_PAS"/>
    <property type="match status" value="1"/>
</dbReference>
<dbReference type="GO" id="GO:0005667">
    <property type="term" value="C:transcription regulator complex"/>
    <property type="evidence" value="ECO:0007669"/>
    <property type="project" value="InterPro"/>
</dbReference>
<evidence type="ECO:0000259" key="8">
    <source>
        <dbReference type="PROSITE" id="PS50112"/>
    </source>
</evidence>
<dbReference type="SUPFAM" id="SSF47459">
    <property type="entry name" value="HLH, helix-loop-helix DNA-binding domain"/>
    <property type="match status" value="1"/>
</dbReference>
<dbReference type="GO" id="GO:0003677">
    <property type="term" value="F:DNA binding"/>
    <property type="evidence" value="ECO:0007669"/>
    <property type="project" value="UniProtKB-KW"/>
</dbReference>
<dbReference type="SUPFAM" id="SSF55785">
    <property type="entry name" value="PYP-like sensor domain (PAS domain)"/>
    <property type="match status" value="2"/>
</dbReference>
<dbReference type="GO" id="GO:0005737">
    <property type="term" value="C:cytoplasm"/>
    <property type="evidence" value="ECO:0007669"/>
    <property type="project" value="InterPro"/>
</dbReference>
<proteinExistence type="predicted"/>
<organism evidence="10">
    <name type="scientific">Zeugodacus cucurbitae</name>
    <name type="common">Melon fruit fly</name>
    <name type="synonym">Bactrocera cucurbitae</name>
    <dbReference type="NCBI Taxonomy" id="28588"/>
    <lineage>
        <taxon>Eukaryota</taxon>
        <taxon>Metazoa</taxon>
        <taxon>Ecdysozoa</taxon>
        <taxon>Arthropoda</taxon>
        <taxon>Hexapoda</taxon>
        <taxon>Insecta</taxon>
        <taxon>Pterygota</taxon>
        <taxon>Neoptera</taxon>
        <taxon>Endopterygota</taxon>
        <taxon>Diptera</taxon>
        <taxon>Brachycera</taxon>
        <taxon>Muscomorpha</taxon>
        <taxon>Tephritoidea</taxon>
        <taxon>Tephritidae</taxon>
        <taxon>Zeugodacus</taxon>
        <taxon>Zeugodacus</taxon>
    </lineage>
</organism>
<keyword evidence="4" id="KW-0804">Transcription</keyword>
<feature type="coiled-coil region" evidence="6">
    <location>
        <begin position="654"/>
        <end position="708"/>
    </location>
</feature>
<feature type="region of interest" description="Disordered" evidence="7">
    <location>
        <begin position="575"/>
        <end position="612"/>
    </location>
</feature>
<feature type="compositionally biased region" description="Basic residues" evidence="7">
    <location>
        <begin position="516"/>
        <end position="526"/>
    </location>
</feature>
<feature type="compositionally biased region" description="Basic and acidic residues" evidence="7">
    <location>
        <begin position="20"/>
        <end position="31"/>
    </location>
</feature>
<dbReference type="InterPro" id="IPR035965">
    <property type="entry name" value="PAS-like_dom_sf"/>
</dbReference>
<keyword evidence="5" id="KW-0539">Nucleus</keyword>
<sequence length="783" mass="88372">MPKVMGQIDAEGGVTGGTHSGREARNLAEKHRRDKVNASIRELAAIVPQAADSSRRLDRTGILRCAAHGLRLQYIFGKSVARNQTMTELSQDPHFSDALTYLLDSFFITLTCHGQIVVVSSSVEQLLGHCQADLYGQNILSITHPDDHPNMLQQLIPRDMEALFRCSHEYQNNDSNGNENTDTYLSDIDERLRNDKRSFAVRLARAGTRTEANRKYELVRIDGCFRRSDYSCSNGTFPIVSHVLRRTRYNGTEGLHALQHDVIAQAALHGISGNDVVLVAMARIIHTPKITTILTSENSGRMEYRTRHLIDGRIIDCDQRIGLVAGYMRDEVYNLSPFSFIHHDDVRWVIVALRQMYDNYEEQGESYYRLLTRNGNFIYLHSQGFYDTVDTSRNVYSFVCINTLLDEEEGRYYMEDMKRRFSTIIHSALPITSTVDAPASQDPVQLERIVMYLIENLQTRYTHGNGTGCGEDTSTQADNVRTRRRRMMLVPPEVSSVRSSITQSLSVVNIAARNLRRNMRRMKKSPKNGNSSDTSVSLSSSSDDEFEHNTASSDSMHADATQANLLRPSVLQMNTQASTSRQTAQGEHANTIEQTTTLKRARATPSNGGKKKSTKIYVEEIINQPTYTNVMPTPATATPITSTTEIHEVINNSLVNIDQTLQSIQENARNLGEQHAQLLPQNVPHTFNQQLDEIIVEHQRQAEQLINIRNEYDVHLQQQLLQQQPTEAQLPAFDDLAAIDLPLFPQLPLTVEEQTPYVDDALQLAENYIEPSATILSELEKQL</sequence>
<evidence type="ECO:0000256" key="4">
    <source>
        <dbReference type="ARBA" id="ARBA00023163"/>
    </source>
</evidence>
<dbReference type="GO" id="GO:0046983">
    <property type="term" value="F:protein dimerization activity"/>
    <property type="evidence" value="ECO:0007669"/>
    <property type="project" value="InterPro"/>
</dbReference>
<dbReference type="Pfam" id="PF00010">
    <property type="entry name" value="HLH"/>
    <property type="match status" value="1"/>
</dbReference>
<protein>
    <submittedName>
        <fullName evidence="10">Aryl hydrocarbon receptor nuclear translocator-like protein 1</fullName>
    </submittedName>
</protein>
<evidence type="ECO:0000313" key="10">
    <source>
        <dbReference type="EMBL" id="JAD12425.1"/>
    </source>
</evidence>
<accession>A0A0A1XNH9</accession>
<keyword evidence="3" id="KW-0238">DNA-binding</keyword>
<keyword evidence="2" id="KW-0805">Transcription regulation</keyword>
<keyword evidence="1" id="KW-0677">Repeat</keyword>
<dbReference type="Gene3D" id="3.30.450.20">
    <property type="entry name" value="PAS domain"/>
    <property type="match status" value="2"/>
</dbReference>
<dbReference type="InterPro" id="IPR000014">
    <property type="entry name" value="PAS"/>
</dbReference>
<dbReference type="GO" id="GO:0005634">
    <property type="term" value="C:nucleus"/>
    <property type="evidence" value="ECO:0007669"/>
    <property type="project" value="InterPro"/>
</dbReference>
<dbReference type="InterPro" id="IPR001067">
    <property type="entry name" value="Nuc_translocat"/>
</dbReference>
<dbReference type="PROSITE" id="PS50112">
    <property type="entry name" value="PAS"/>
    <property type="match status" value="1"/>
</dbReference>
<reference evidence="10" key="1">
    <citation type="submission" date="2014-11" db="EMBL/GenBank/DDBJ databases">
        <authorList>
            <person name="Geib S."/>
        </authorList>
    </citation>
    <scope>NUCLEOTIDE SEQUENCE</scope>
</reference>
<dbReference type="EMBL" id="GBXI01001867">
    <property type="protein sequence ID" value="JAD12425.1"/>
    <property type="molecule type" value="Transcribed_RNA"/>
</dbReference>
<dbReference type="InterPro" id="IPR050933">
    <property type="entry name" value="Circadian_TF"/>
</dbReference>